<accession>A0A5C4MAH7</accession>
<dbReference type="EMBL" id="VDFR01000191">
    <property type="protein sequence ID" value="TNC32451.1"/>
    <property type="molecule type" value="Genomic_DNA"/>
</dbReference>
<sequence length="130" mass="13748">MIRLLLNVVIALGSSAVGILVATWVLDDMTVEPSGFVVAVLVFTVAQAILSPFIMKVAARNAPAFLGGIGLVSTLVALVIANVFTDGLSISGVTTWILASLIVWLVTALAAFFLPFVVLRNRRQDGAPRR</sequence>
<evidence type="ECO:0000313" key="4">
    <source>
        <dbReference type="Proteomes" id="UP000306740"/>
    </source>
</evidence>
<reference evidence="3 4" key="1">
    <citation type="submission" date="2019-05" db="EMBL/GenBank/DDBJ databases">
        <title>Mumia sp. nov., isolated from the intestinal contents of plateau pika (Ochotona curzoniae) in the Qinghai-Tibet plateau of China.</title>
        <authorList>
            <person name="Tian Z."/>
        </authorList>
    </citation>
    <scope>NUCLEOTIDE SEQUENCE [LARGE SCALE GENOMIC DNA]</scope>
    <source>
        <strain evidence="4">527</strain>
        <strain evidence="3">Z527</strain>
    </source>
</reference>
<keyword evidence="1" id="KW-0472">Membrane</keyword>
<keyword evidence="1" id="KW-0812">Transmembrane</keyword>
<dbReference type="Proteomes" id="UP000306740">
    <property type="component" value="Unassembled WGS sequence"/>
</dbReference>
<feature type="transmembrane region" description="Helical" evidence="1">
    <location>
        <begin position="34"/>
        <end position="55"/>
    </location>
</feature>
<evidence type="ECO:0000313" key="2">
    <source>
        <dbReference type="EMBL" id="TNC32451.1"/>
    </source>
</evidence>
<name>A0A5C4MAH7_9ACTN</name>
<evidence type="ECO:0000313" key="3">
    <source>
        <dbReference type="EMBL" id="TNC32514.1"/>
    </source>
</evidence>
<feature type="transmembrane region" description="Helical" evidence="1">
    <location>
        <begin position="96"/>
        <end position="119"/>
    </location>
</feature>
<feature type="transmembrane region" description="Helical" evidence="1">
    <location>
        <begin position="62"/>
        <end position="84"/>
    </location>
</feature>
<proteinExistence type="predicted"/>
<dbReference type="InterPro" id="IPR007165">
    <property type="entry name" value="Phage_holin_4_2"/>
</dbReference>
<dbReference type="EMBL" id="VDFR01000190">
    <property type="protein sequence ID" value="TNC32514.1"/>
    <property type="molecule type" value="Genomic_DNA"/>
</dbReference>
<gene>
    <name evidence="3" type="ORF">FHE65_30310</name>
    <name evidence="2" type="ORF">FHE65_30390</name>
</gene>
<comment type="caution">
    <text evidence="3">The sequence shown here is derived from an EMBL/GenBank/DDBJ whole genome shotgun (WGS) entry which is preliminary data.</text>
</comment>
<keyword evidence="1" id="KW-1133">Transmembrane helix</keyword>
<evidence type="ECO:0000256" key="1">
    <source>
        <dbReference type="SAM" id="Phobius"/>
    </source>
</evidence>
<dbReference type="OrthoDB" id="4871734at2"/>
<dbReference type="AlphaFoldDB" id="A0A5C4MAH7"/>
<dbReference type="RefSeq" id="WP_139086282.1">
    <property type="nucleotide sequence ID" value="NZ_VDFR01000190.1"/>
</dbReference>
<organism evidence="3 4">
    <name type="scientific">Mumia zhuanghuii</name>
    <dbReference type="NCBI Taxonomy" id="2585211"/>
    <lineage>
        <taxon>Bacteria</taxon>
        <taxon>Bacillati</taxon>
        <taxon>Actinomycetota</taxon>
        <taxon>Actinomycetes</taxon>
        <taxon>Propionibacteriales</taxon>
        <taxon>Nocardioidaceae</taxon>
        <taxon>Mumia</taxon>
    </lineage>
</organism>
<protein>
    <submittedName>
        <fullName evidence="3">Phage holin family protein</fullName>
    </submittedName>
</protein>
<dbReference type="Pfam" id="PF04020">
    <property type="entry name" value="Phage_holin_4_2"/>
    <property type="match status" value="1"/>
</dbReference>